<reference evidence="1" key="1">
    <citation type="submission" date="2025-08" db="UniProtKB">
        <authorList>
            <consortium name="Ensembl"/>
        </authorList>
    </citation>
    <scope>IDENTIFICATION</scope>
</reference>
<dbReference type="AlphaFoldDB" id="A0A3B3ZM56"/>
<proteinExistence type="predicted"/>
<evidence type="ECO:0000313" key="2">
    <source>
        <dbReference type="Proteomes" id="UP000261520"/>
    </source>
</evidence>
<accession>A0A3B3ZM56</accession>
<evidence type="ECO:0000313" key="1">
    <source>
        <dbReference type="Ensembl" id="ENSPMGP00000005635.1"/>
    </source>
</evidence>
<name>A0A3B3ZM56_9GOBI</name>
<sequence>MATDRTAYIVRTSSCSGDYFVNTAGVALVVQQPSIYAGGPDSSGATVQAQLQQVFEQDEGTEGRPTAPLYFMAPALWKCVQPGSLGPLLEAWELGTSTRGLGA</sequence>
<organism evidence="1 2">
    <name type="scientific">Periophthalmus magnuspinnatus</name>
    <dbReference type="NCBI Taxonomy" id="409849"/>
    <lineage>
        <taxon>Eukaryota</taxon>
        <taxon>Metazoa</taxon>
        <taxon>Chordata</taxon>
        <taxon>Craniata</taxon>
        <taxon>Vertebrata</taxon>
        <taxon>Euteleostomi</taxon>
        <taxon>Actinopterygii</taxon>
        <taxon>Neopterygii</taxon>
        <taxon>Teleostei</taxon>
        <taxon>Neoteleostei</taxon>
        <taxon>Acanthomorphata</taxon>
        <taxon>Gobiaria</taxon>
        <taxon>Gobiiformes</taxon>
        <taxon>Gobioidei</taxon>
        <taxon>Gobiidae</taxon>
        <taxon>Oxudercinae</taxon>
        <taxon>Periophthalmus</taxon>
    </lineage>
</organism>
<dbReference type="Proteomes" id="UP000261520">
    <property type="component" value="Unplaced"/>
</dbReference>
<keyword evidence="2" id="KW-1185">Reference proteome</keyword>
<protein>
    <submittedName>
        <fullName evidence="1">Uncharacterized protein</fullName>
    </submittedName>
</protein>
<dbReference type="Ensembl" id="ENSPMGT00000005981.1">
    <property type="protein sequence ID" value="ENSPMGP00000005635.1"/>
    <property type="gene ID" value="ENSPMGG00000004737.1"/>
</dbReference>
<reference evidence="1" key="2">
    <citation type="submission" date="2025-09" db="UniProtKB">
        <authorList>
            <consortium name="Ensembl"/>
        </authorList>
    </citation>
    <scope>IDENTIFICATION</scope>
</reference>
<dbReference type="STRING" id="409849.ENSPMGP00000005635"/>